<evidence type="ECO:0000256" key="13">
    <source>
        <dbReference type="ARBA" id="ARBA00023237"/>
    </source>
</evidence>
<evidence type="ECO:0000256" key="6">
    <source>
        <dbReference type="ARBA" id="ARBA00022692"/>
    </source>
</evidence>
<keyword evidence="8" id="KW-0408">Iron</keyword>
<comment type="subcellular location">
    <subcellularLocation>
        <location evidence="1 14">Cell outer membrane</location>
        <topology evidence="1 14">Multi-pass membrane protein</topology>
    </subcellularLocation>
</comment>
<keyword evidence="5" id="KW-0410">Iron transport</keyword>
<keyword evidence="7" id="KW-0732">Signal</keyword>
<keyword evidence="10 15" id="KW-0798">TonB box</keyword>
<evidence type="ECO:0000259" key="17">
    <source>
        <dbReference type="Pfam" id="PF07715"/>
    </source>
</evidence>
<dbReference type="InterPro" id="IPR010105">
    <property type="entry name" value="TonB_sidphr_rcpt"/>
</dbReference>
<keyword evidence="6 14" id="KW-0812">Transmembrane</keyword>
<dbReference type="EMBL" id="JBHRSS010000003">
    <property type="protein sequence ID" value="MFC3103265.1"/>
    <property type="molecule type" value="Genomic_DNA"/>
</dbReference>
<evidence type="ECO:0000256" key="4">
    <source>
        <dbReference type="ARBA" id="ARBA00022452"/>
    </source>
</evidence>
<dbReference type="NCBIfam" id="TIGR01783">
    <property type="entry name" value="TonB-siderophor"/>
    <property type="match status" value="1"/>
</dbReference>
<evidence type="ECO:0000256" key="15">
    <source>
        <dbReference type="RuleBase" id="RU003357"/>
    </source>
</evidence>
<dbReference type="Pfam" id="PF07715">
    <property type="entry name" value="Plug"/>
    <property type="match status" value="1"/>
</dbReference>
<feature type="domain" description="TonB-dependent receptor plug" evidence="17">
    <location>
        <begin position="91"/>
        <end position="190"/>
    </location>
</feature>
<name>A0ABV7EKQ6_9GAMM</name>
<evidence type="ECO:0000256" key="8">
    <source>
        <dbReference type="ARBA" id="ARBA00023004"/>
    </source>
</evidence>
<dbReference type="PANTHER" id="PTHR32552:SF68">
    <property type="entry name" value="FERRICHROME OUTER MEMBRANE TRANSPORTER_PHAGE RECEPTOR"/>
    <property type="match status" value="1"/>
</dbReference>
<dbReference type="Gene3D" id="2.170.130.10">
    <property type="entry name" value="TonB-dependent receptor, plug domain"/>
    <property type="match status" value="1"/>
</dbReference>
<evidence type="ECO:0000256" key="1">
    <source>
        <dbReference type="ARBA" id="ARBA00004571"/>
    </source>
</evidence>
<keyword evidence="3 14" id="KW-0813">Transport</keyword>
<evidence type="ECO:0000313" key="19">
    <source>
        <dbReference type="Proteomes" id="UP001595462"/>
    </source>
</evidence>
<evidence type="ECO:0000256" key="9">
    <source>
        <dbReference type="ARBA" id="ARBA00023065"/>
    </source>
</evidence>
<evidence type="ECO:0000256" key="7">
    <source>
        <dbReference type="ARBA" id="ARBA00022729"/>
    </source>
</evidence>
<dbReference type="PROSITE" id="PS52016">
    <property type="entry name" value="TONB_DEPENDENT_REC_3"/>
    <property type="match status" value="1"/>
</dbReference>
<dbReference type="Gene3D" id="2.40.170.20">
    <property type="entry name" value="TonB-dependent receptor, beta-barrel domain"/>
    <property type="match status" value="1"/>
</dbReference>
<protein>
    <submittedName>
        <fullName evidence="18">TonB-dependent siderophore receptor</fullName>
    </submittedName>
</protein>
<reference evidence="19" key="1">
    <citation type="journal article" date="2019" name="Int. J. Syst. Evol. Microbiol.">
        <title>The Global Catalogue of Microorganisms (GCM) 10K type strain sequencing project: providing services to taxonomists for standard genome sequencing and annotation.</title>
        <authorList>
            <consortium name="The Broad Institute Genomics Platform"/>
            <consortium name="The Broad Institute Genome Sequencing Center for Infectious Disease"/>
            <person name="Wu L."/>
            <person name="Ma J."/>
        </authorList>
    </citation>
    <scope>NUCLEOTIDE SEQUENCE [LARGE SCALE GENOMIC DNA]</scope>
    <source>
        <strain evidence="19">KCTC 52640</strain>
    </source>
</reference>
<dbReference type="RefSeq" id="WP_380687133.1">
    <property type="nucleotide sequence ID" value="NZ_JBHRSS010000003.1"/>
</dbReference>
<sequence>MKQSGKRCAFTGVDHGYVFRVLLCAAASTFVFPVGVALADATVPGSTAVAYDESTAGADRAANEESAEAESLTSLAPLVVAGTALKVEVPVVDTPRSVSVVDQEELQGRNVQSLDETLRYRAGVLSGQYGADNNTDWFKVRGFDQTTYQDGLRIYQEGFYGWQIEPYGLSRVEVFKGPSSILYGEAPPGGLINAVSKRPTDEPQGRVDFGFGTRNFHQVGFDTSGPVNDSDKVQYRLVGTYKERDGELAYTDNTRYYIAPSLNIDFSSDTSLTLLSSFQHDDGVPTNPFKLAYGTVDDTPFGKVDPRTNYSEPAYDRNRVKQTELGYQFEHAFNDTWTFKQNVRYSHQELFLRSSYILARSGARKGTRGLVYRDGDIDAWALDNQVIGNWEWGHVANTLLAGVDYQHIKLRAQEADLFSFGEPIDLFDPQYGNFDPVGGGDLNDRRINGEQTGLYLQDQLTLYDRLILLGGMRYDMADQDNINRTTDVTQSYDVDHYSFTGGILYHAGYGLSPYFSYTESFQPLGRTTTAASQYKPREGTQYEVGLKFAPDGWDGYASLAAYDLEETNTLITSAGGFQVQAGERQSKGIEFETVGYVTDELQVIGAYNYTHARVDLSESQRGVRAPLIPRHQASLRAEYTFAEGPLRDFGVGGGARYVGESVDGDITVPDHTVFDALARYDLTDQWRIQVNATNILDKEYVSSCDYWCYYGESRSVIGNLSYRW</sequence>
<evidence type="ECO:0000256" key="2">
    <source>
        <dbReference type="ARBA" id="ARBA00009810"/>
    </source>
</evidence>
<keyword evidence="12 18" id="KW-0675">Receptor</keyword>
<evidence type="ECO:0000256" key="5">
    <source>
        <dbReference type="ARBA" id="ARBA00022496"/>
    </source>
</evidence>
<keyword evidence="11 14" id="KW-0472">Membrane</keyword>
<dbReference type="InterPro" id="IPR039426">
    <property type="entry name" value="TonB-dep_rcpt-like"/>
</dbReference>
<evidence type="ECO:0000259" key="16">
    <source>
        <dbReference type="Pfam" id="PF00593"/>
    </source>
</evidence>
<evidence type="ECO:0000256" key="11">
    <source>
        <dbReference type="ARBA" id="ARBA00023136"/>
    </source>
</evidence>
<evidence type="ECO:0000256" key="3">
    <source>
        <dbReference type="ARBA" id="ARBA00022448"/>
    </source>
</evidence>
<accession>A0ABV7EKQ6</accession>
<dbReference type="InterPro" id="IPR036942">
    <property type="entry name" value="Beta-barrel_TonB_sf"/>
</dbReference>
<dbReference type="SUPFAM" id="SSF56935">
    <property type="entry name" value="Porins"/>
    <property type="match status" value="1"/>
</dbReference>
<dbReference type="InterPro" id="IPR037066">
    <property type="entry name" value="Plug_dom_sf"/>
</dbReference>
<dbReference type="PANTHER" id="PTHR32552">
    <property type="entry name" value="FERRICHROME IRON RECEPTOR-RELATED"/>
    <property type="match status" value="1"/>
</dbReference>
<dbReference type="Pfam" id="PF00593">
    <property type="entry name" value="TonB_dep_Rec_b-barrel"/>
    <property type="match status" value="1"/>
</dbReference>
<evidence type="ECO:0000313" key="18">
    <source>
        <dbReference type="EMBL" id="MFC3103265.1"/>
    </source>
</evidence>
<dbReference type="Proteomes" id="UP001595462">
    <property type="component" value="Unassembled WGS sequence"/>
</dbReference>
<keyword evidence="4 14" id="KW-1134">Transmembrane beta strand</keyword>
<evidence type="ECO:0000256" key="12">
    <source>
        <dbReference type="ARBA" id="ARBA00023170"/>
    </source>
</evidence>
<comment type="caution">
    <text evidence="18">The sequence shown here is derived from an EMBL/GenBank/DDBJ whole genome shotgun (WGS) entry which is preliminary data.</text>
</comment>
<feature type="domain" description="TonB-dependent receptor-like beta-barrel" evidence="16">
    <location>
        <begin position="265"/>
        <end position="695"/>
    </location>
</feature>
<evidence type="ECO:0000256" key="14">
    <source>
        <dbReference type="PROSITE-ProRule" id="PRU01360"/>
    </source>
</evidence>
<dbReference type="CDD" id="cd01347">
    <property type="entry name" value="ligand_gated_channel"/>
    <property type="match status" value="1"/>
</dbReference>
<comment type="similarity">
    <text evidence="2 14 15">Belongs to the TonB-dependent receptor family.</text>
</comment>
<dbReference type="InterPro" id="IPR012910">
    <property type="entry name" value="Plug_dom"/>
</dbReference>
<organism evidence="18 19">
    <name type="scientific">Salinisphaera aquimarina</name>
    <dbReference type="NCBI Taxonomy" id="2094031"/>
    <lineage>
        <taxon>Bacteria</taxon>
        <taxon>Pseudomonadati</taxon>
        <taxon>Pseudomonadota</taxon>
        <taxon>Gammaproteobacteria</taxon>
        <taxon>Salinisphaerales</taxon>
        <taxon>Salinisphaeraceae</taxon>
        <taxon>Salinisphaera</taxon>
    </lineage>
</organism>
<gene>
    <name evidence="18" type="ORF">ACFOSU_05100</name>
</gene>
<keyword evidence="9" id="KW-0406">Ion transport</keyword>
<proteinExistence type="inferred from homology"/>
<keyword evidence="19" id="KW-1185">Reference proteome</keyword>
<dbReference type="InterPro" id="IPR000531">
    <property type="entry name" value="Beta-barrel_TonB"/>
</dbReference>
<keyword evidence="13 14" id="KW-0998">Cell outer membrane</keyword>
<evidence type="ECO:0000256" key="10">
    <source>
        <dbReference type="ARBA" id="ARBA00023077"/>
    </source>
</evidence>